<dbReference type="EMBL" id="OB669357">
    <property type="protein sequence ID" value="CAD7234641.1"/>
    <property type="molecule type" value="Genomic_DNA"/>
</dbReference>
<name>A0A7R8WUA3_9CRUS</name>
<gene>
    <name evidence="1" type="ORF">CTOB1V02_LOCUS12457</name>
</gene>
<reference evidence="1" key="1">
    <citation type="submission" date="2020-11" db="EMBL/GenBank/DDBJ databases">
        <authorList>
            <person name="Tran Van P."/>
        </authorList>
    </citation>
    <scope>NUCLEOTIDE SEQUENCE</scope>
</reference>
<dbReference type="AlphaFoldDB" id="A0A7R8WUA3"/>
<proteinExistence type="predicted"/>
<accession>A0A7R8WUA3</accession>
<protein>
    <submittedName>
        <fullName evidence="1">Uncharacterized protein</fullName>
    </submittedName>
</protein>
<sequence length="65" mass="7037">MHFGLDDASARYPSMTVDVQPLAWQWANHETSIGPDVATQFVLGVLEIIQAGNKTEAPAPQLTNS</sequence>
<evidence type="ECO:0000313" key="1">
    <source>
        <dbReference type="EMBL" id="CAD7234641.1"/>
    </source>
</evidence>
<organism evidence="1">
    <name type="scientific">Cyprideis torosa</name>
    <dbReference type="NCBI Taxonomy" id="163714"/>
    <lineage>
        <taxon>Eukaryota</taxon>
        <taxon>Metazoa</taxon>
        <taxon>Ecdysozoa</taxon>
        <taxon>Arthropoda</taxon>
        <taxon>Crustacea</taxon>
        <taxon>Oligostraca</taxon>
        <taxon>Ostracoda</taxon>
        <taxon>Podocopa</taxon>
        <taxon>Podocopida</taxon>
        <taxon>Cytherocopina</taxon>
        <taxon>Cytheroidea</taxon>
        <taxon>Cytherideidae</taxon>
        <taxon>Cyprideis</taxon>
    </lineage>
</organism>